<sequence length="73" mass="8164">MELTLRFLAEVLVNNKMPSHTLGDDMGKCFQPKNAWFDVTEAIVRATVAGREISMDGRIEIMEAELQGVLTPK</sequence>
<comment type="caution">
    <text evidence="1">The sequence shown here is derived from an EMBL/GenBank/DDBJ whole genome shotgun (WGS) entry which is preliminary data.</text>
</comment>
<dbReference type="Proteomes" id="UP000229098">
    <property type="component" value="Unassembled WGS sequence"/>
</dbReference>
<accession>A0A2M8KY49</accession>
<organism evidence="1 2">
    <name type="scientific">Candidatus Ryanbacteria bacterium CG10_big_fil_rev_8_21_14_0_10_43_42</name>
    <dbReference type="NCBI Taxonomy" id="1974864"/>
    <lineage>
        <taxon>Bacteria</taxon>
        <taxon>Candidatus Ryaniibacteriota</taxon>
    </lineage>
</organism>
<gene>
    <name evidence="1" type="ORF">COU90_01110</name>
</gene>
<evidence type="ECO:0000313" key="2">
    <source>
        <dbReference type="Proteomes" id="UP000229098"/>
    </source>
</evidence>
<name>A0A2M8KY49_9BACT</name>
<evidence type="ECO:0000313" key="1">
    <source>
        <dbReference type="EMBL" id="PJE64846.1"/>
    </source>
</evidence>
<protein>
    <submittedName>
        <fullName evidence="1">Uncharacterized protein</fullName>
    </submittedName>
</protein>
<dbReference type="AlphaFoldDB" id="A0A2M8KY49"/>
<reference evidence="2" key="1">
    <citation type="submission" date="2017-09" db="EMBL/GenBank/DDBJ databases">
        <title>Depth-based differentiation of microbial function through sediment-hosted aquifers and enrichment of novel symbionts in the deep terrestrial subsurface.</title>
        <authorList>
            <person name="Probst A.J."/>
            <person name="Ladd B."/>
            <person name="Jarett J.K."/>
            <person name="Geller-Mcgrath D.E."/>
            <person name="Sieber C.M.K."/>
            <person name="Emerson J.B."/>
            <person name="Anantharaman K."/>
            <person name="Thomas B.C."/>
            <person name="Malmstrom R."/>
            <person name="Stieglmeier M."/>
            <person name="Klingl A."/>
            <person name="Woyke T."/>
            <person name="Ryan C.M."/>
            <person name="Banfield J.F."/>
        </authorList>
    </citation>
    <scope>NUCLEOTIDE SEQUENCE [LARGE SCALE GENOMIC DNA]</scope>
</reference>
<proteinExistence type="predicted"/>
<dbReference type="EMBL" id="PFEF01000003">
    <property type="protein sequence ID" value="PJE64846.1"/>
    <property type="molecule type" value="Genomic_DNA"/>
</dbReference>